<sequence length="467" mass="53118">MVYVLPFMGTKIKVTMISPIDPLEGMHKEKLYINILDTNGQPLRSFQVEGLLPIHNTSMTHPAWCHWVHSSINGQDFVSSAIDDVLVAIKPRRFILLPNETKIINVKLERLTGAHLYLYSGDQVCVTLANLNANKPAKNLDFAHGFTLNHLVELEKTEEFQDTLEDCPSFEDSGMNSRNWYHILYEELKRGPVMEAVAYAAPEQEFAIPKKVCQDQIVVPKNDAPAEFEPQIPNIVAASQNILFKALTLTGNETEISLKSELNLENQSSHEINSQNWSFSWGLTLDGPILFNEVEVDVREEDILFDVYYLENNLDLTRSSSALALNNLLIKPDTFCFFLRVKGILNTPLVELLKSEVKDELQVELKMPLKLSLHMEKFGLKHDSSVKLEGTALVKMKNYVSSSTVLTRTDKVRIQCDEDENLIKFTPGILEQRFRVSNLSRKFNAHITIVKPPEIFTIKCSDQFNLR</sequence>
<evidence type="ECO:0000313" key="1">
    <source>
        <dbReference type="EMBL" id="KAL3308577.1"/>
    </source>
</evidence>
<accession>A0ABD2PPH0</accession>
<reference evidence="1 2" key="1">
    <citation type="submission" date="2024-11" db="EMBL/GenBank/DDBJ databases">
        <title>Adaptive evolution of stress response genes in parasites aligns with host niche diversity.</title>
        <authorList>
            <person name="Hahn C."/>
            <person name="Resl P."/>
        </authorList>
    </citation>
    <scope>NUCLEOTIDE SEQUENCE [LARGE SCALE GENOMIC DNA]</scope>
    <source>
        <strain evidence="1">EGGRZ-B1_66</strain>
        <tissue evidence="1">Body</tissue>
    </source>
</reference>
<protein>
    <submittedName>
        <fullName evidence="1">Uncharacterized protein</fullName>
    </submittedName>
</protein>
<gene>
    <name evidence="1" type="ORF">Ciccas_012888</name>
</gene>
<organism evidence="1 2">
    <name type="scientific">Cichlidogyrus casuarinus</name>
    <dbReference type="NCBI Taxonomy" id="1844966"/>
    <lineage>
        <taxon>Eukaryota</taxon>
        <taxon>Metazoa</taxon>
        <taxon>Spiralia</taxon>
        <taxon>Lophotrochozoa</taxon>
        <taxon>Platyhelminthes</taxon>
        <taxon>Monogenea</taxon>
        <taxon>Monopisthocotylea</taxon>
        <taxon>Dactylogyridea</taxon>
        <taxon>Ancyrocephalidae</taxon>
        <taxon>Cichlidogyrus</taxon>
    </lineage>
</organism>
<name>A0ABD2PPH0_9PLAT</name>
<evidence type="ECO:0000313" key="2">
    <source>
        <dbReference type="Proteomes" id="UP001626550"/>
    </source>
</evidence>
<dbReference type="AlphaFoldDB" id="A0ABD2PPH0"/>
<comment type="caution">
    <text evidence="1">The sequence shown here is derived from an EMBL/GenBank/DDBJ whole genome shotgun (WGS) entry which is preliminary data.</text>
</comment>
<dbReference type="EMBL" id="JBJKFK010005001">
    <property type="protein sequence ID" value="KAL3308577.1"/>
    <property type="molecule type" value="Genomic_DNA"/>
</dbReference>
<keyword evidence="2" id="KW-1185">Reference proteome</keyword>
<proteinExistence type="predicted"/>
<dbReference type="Proteomes" id="UP001626550">
    <property type="component" value="Unassembled WGS sequence"/>
</dbReference>